<evidence type="ECO:0000313" key="3">
    <source>
        <dbReference type="Proteomes" id="UP001269400"/>
    </source>
</evidence>
<reference evidence="1" key="1">
    <citation type="journal article" date="2022" name="J Environ Chem Eng">
        <title>Biodegradation of petroleum oil using a constructed nonpathogenic and heavy metal-tolerant bacterial consortium isolated from marine sponges.</title>
        <authorList>
            <person name="Dechsakulwatana C."/>
            <person name="Rungsihiranrut A."/>
            <person name="Muangchinda C."/>
            <person name="Ningthoujam R."/>
            <person name="Klankeo P."/>
            <person name="Pinyakong O."/>
        </authorList>
    </citation>
    <scope>NUCLEOTIDE SEQUENCE</scope>
    <source>
        <strain evidence="1">TL01-2</strain>
    </source>
</reference>
<sequence>MRLLRDEYFKKIEDKLDKLDEMDDSTMKEEQKDEYFQSLLDDMDDLLKDMRQREKDSNHLVSEHMRTVNDIFDNAIKNLKKDRS</sequence>
<dbReference type="GeneID" id="48014329"/>
<dbReference type="AlphaFoldDB" id="A0AAX6N8N1"/>
<comment type="caution">
    <text evidence="1">The sequence shown here is derived from an EMBL/GenBank/DDBJ whole genome shotgun (WGS) entry which is preliminary data.</text>
</comment>
<dbReference type="Proteomes" id="UP001269400">
    <property type="component" value="Unassembled WGS sequence"/>
</dbReference>
<accession>A0AAX6N8N1</accession>
<dbReference type="EMBL" id="JAPTGD010000001">
    <property type="protein sequence ID" value="MDU9692147.1"/>
    <property type="molecule type" value="Genomic_DNA"/>
</dbReference>
<gene>
    <name evidence="2" type="ORF">ABDD91_19115</name>
    <name evidence="1" type="ORF">O0Q50_13315</name>
</gene>
<dbReference type="Proteomes" id="UP001418804">
    <property type="component" value="Unassembled WGS sequence"/>
</dbReference>
<evidence type="ECO:0000313" key="2">
    <source>
        <dbReference type="EMBL" id="MEN3154959.1"/>
    </source>
</evidence>
<evidence type="ECO:0000313" key="1">
    <source>
        <dbReference type="EMBL" id="MDU9692147.1"/>
    </source>
</evidence>
<reference evidence="2 4" key="3">
    <citation type="submission" date="2024-05" db="EMBL/GenBank/DDBJ databases">
        <title>The mechanism of isolation and screening of efficient mineral weathering bacteria priestia aryabhattai c4-10 with weathered biotite.</title>
        <authorList>
            <person name="Yang S."/>
        </authorList>
    </citation>
    <scope>NUCLEOTIDE SEQUENCE [LARGE SCALE GENOMIC DNA]</scope>
    <source>
        <strain evidence="2 4">C4-10</strain>
    </source>
</reference>
<protein>
    <submittedName>
        <fullName evidence="1">Uncharacterized protein</fullName>
    </submittedName>
</protein>
<organism evidence="1 3">
    <name type="scientific">Priestia aryabhattai</name>
    <name type="common">Bacillus aryabhattai</name>
    <dbReference type="NCBI Taxonomy" id="412384"/>
    <lineage>
        <taxon>Bacteria</taxon>
        <taxon>Bacillati</taxon>
        <taxon>Bacillota</taxon>
        <taxon>Bacilli</taxon>
        <taxon>Bacillales</taxon>
        <taxon>Bacillaceae</taxon>
        <taxon>Priestia</taxon>
    </lineage>
</organism>
<proteinExistence type="predicted"/>
<evidence type="ECO:0000313" key="4">
    <source>
        <dbReference type="Proteomes" id="UP001418804"/>
    </source>
</evidence>
<name>A0AAX6N8N1_PRIAR</name>
<dbReference type="EMBL" id="JBDIVD010000001">
    <property type="protein sequence ID" value="MEN3154959.1"/>
    <property type="molecule type" value="Genomic_DNA"/>
</dbReference>
<reference evidence="2 4" key="4">
    <citation type="submission" date="2024-05" db="EMBL/GenBank/DDBJ databases">
        <authorList>
            <person name="Zheng X."/>
        </authorList>
    </citation>
    <scope>NUCLEOTIDE SEQUENCE [LARGE SCALE GENOMIC DNA]</scope>
    <source>
        <strain evidence="2 4">C4-10</strain>
    </source>
</reference>
<dbReference type="RefSeq" id="WP_223546214.1">
    <property type="nucleotide sequence ID" value="NZ_CP024035.1"/>
</dbReference>
<reference evidence="1" key="2">
    <citation type="submission" date="2022-12" db="EMBL/GenBank/DDBJ databases">
        <authorList>
            <person name="Dechsakulwatana C."/>
            <person name="Rungsihiranrut A."/>
            <person name="Muangchinda C."/>
            <person name="Ningthoujam R."/>
            <person name="Klankeo P."/>
            <person name="Pinyakong O."/>
        </authorList>
    </citation>
    <scope>NUCLEOTIDE SEQUENCE</scope>
    <source>
        <strain evidence="1">TL01-2</strain>
    </source>
</reference>